<organism evidence="3 4">
    <name type="scientific">Paenibacillus illinoisensis</name>
    <dbReference type="NCBI Taxonomy" id="59845"/>
    <lineage>
        <taxon>Bacteria</taxon>
        <taxon>Bacillati</taxon>
        <taxon>Bacillota</taxon>
        <taxon>Bacilli</taxon>
        <taxon>Bacillales</taxon>
        <taxon>Paenibacillaceae</taxon>
        <taxon>Paenibacillus</taxon>
    </lineage>
</organism>
<evidence type="ECO:0000256" key="2">
    <source>
        <dbReference type="SAM" id="Phobius"/>
    </source>
</evidence>
<dbReference type="AlphaFoldDB" id="A0A2W0C937"/>
<accession>A0A2W0C937</accession>
<keyword evidence="2" id="KW-0812">Transmembrane</keyword>
<dbReference type="OrthoDB" id="1651838at2"/>
<sequence length="160" mass="18006">MRKFFGVCFILFAIMMPFITSSANVPSEMIFGPLIFTFIILFVGIKLVRKKKSKPQRKFYGGDYRSNLDSEDAQRNVYSSYNSNTVSYTSNNSYTSHTTYNFSNMDLSNIGNDGEADKKEKDEEPQRPVSVNCPGCGAKAKVYPKQSTDCEYCGTTLRAS</sequence>
<dbReference type="EMBL" id="PRLG01000019">
    <property type="protein sequence ID" value="PYY29066.1"/>
    <property type="molecule type" value="Genomic_DNA"/>
</dbReference>
<name>A0A2W0C937_9BACL</name>
<dbReference type="Proteomes" id="UP000247459">
    <property type="component" value="Unassembled WGS sequence"/>
</dbReference>
<protein>
    <submittedName>
        <fullName evidence="3">Uncharacterized protein</fullName>
    </submittedName>
</protein>
<gene>
    <name evidence="3" type="ORF">PIL02S_03038</name>
</gene>
<dbReference type="RefSeq" id="WP_110759286.1">
    <property type="nucleotide sequence ID" value="NZ_PRLG01000019.1"/>
</dbReference>
<feature type="region of interest" description="Disordered" evidence="1">
    <location>
        <begin position="111"/>
        <end position="131"/>
    </location>
</feature>
<reference evidence="3 4" key="1">
    <citation type="submission" date="2018-01" db="EMBL/GenBank/DDBJ databases">
        <title>Genome sequence of the PGP bacterium Paenibacillus illinoisensis E3.</title>
        <authorList>
            <person name="Rolli E."/>
            <person name="Marasco R."/>
            <person name="Bessem C."/>
            <person name="Michoud G."/>
            <person name="Gaiarsa S."/>
            <person name="Borin S."/>
            <person name="Daffonchio D."/>
        </authorList>
    </citation>
    <scope>NUCLEOTIDE SEQUENCE [LARGE SCALE GENOMIC DNA]</scope>
    <source>
        <strain evidence="3 4">E3</strain>
    </source>
</reference>
<feature type="compositionally biased region" description="Basic and acidic residues" evidence="1">
    <location>
        <begin position="115"/>
        <end position="126"/>
    </location>
</feature>
<feature type="transmembrane region" description="Helical" evidence="2">
    <location>
        <begin position="32"/>
        <end position="48"/>
    </location>
</feature>
<proteinExistence type="predicted"/>
<comment type="caution">
    <text evidence="3">The sequence shown here is derived from an EMBL/GenBank/DDBJ whole genome shotgun (WGS) entry which is preliminary data.</text>
</comment>
<evidence type="ECO:0000313" key="4">
    <source>
        <dbReference type="Proteomes" id="UP000247459"/>
    </source>
</evidence>
<keyword evidence="2" id="KW-1133">Transmembrane helix</keyword>
<evidence type="ECO:0000313" key="3">
    <source>
        <dbReference type="EMBL" id="PYY29066.1"/>
    </source>
</evidence>
<evidence type="ECO:0000256" key="1">
    <source>
        <dbReference type="SAM" id="MobiDB-lite"/>
    </source>
</evidence>
<keyword evidence="2" id="KW-0472">Membrane</keyword>